<proteinExistence type="predicted"/>
<evidence type="ECO:0000313" key="5">
    <source>
        <dbReference type="EMBL" id="NGN43431.1"/>
    </source>
</evidence>
<organism evidence="5 6">
    <name type="scientific">Mesorhizobium zhangyense</name>
    <dbReference type="NCBI Taxonomy" id="1776730"/>
    <lineage>
        <taxon>Bacteria</taxon>
        <taxon>Pseudomonadati</taxon>
        <taxon>Pseudomonadota</taxon>
        <taxon>Alphaproteobacteria</taxon>
        <taxon>Hyphomicrobiales</taxon>
        <taxon>Phyllobacteriaceae</taxon>
        <taxon>Mesorhizobium</taxon>
    </lineage>
</organism>
<dbReference type="PANTHER" id="PTHR30329:SF19">
    <property type="entry name" value="OUTER MEMBRANE PROTEIN, OMPA FAMILY"/>
    <property type="match status" value="1"/>
</dbReference>
<dbReference type="RefSeq" id="WP_165119853.1">
    <property type="nucleotide sequence ID" value="NZ_JAAKZG010000009.1"/>
</dbReference>
<dbReference type="PANTHER" id="PTHR30329">
    <property type="entry name" value="STATOR ELEMENT OF FLAGELLAR MOTOR COMPLEX"/>
    <property type="match status" value="1"/>
</dbReference>
<gene>
    <name evidence="5" type="primary">tssL</name>
    <name evidence="5" type="ORF">G6N74_20375</name>
</gene>
<evidence type="ECO:0000259" key="4">
    <source>
        <dbReference type="PROSITE" id="PS51123"/>
    </source>
</evidence>
<name>A0A7C9VFM9_9HYPH</name>
<dbReference type="Pfam" id="PF00691">
    <property type="entry name" value="OmpA"/>
    <property type="match status" value="1"/>
</dbReference>
<dbReference type="NCBIfam" id="NF038228">
    <property type="entry name" value="IcmH_DotU_IVB"/>
    <property type="match status" value="1"/>
</dbReference>
<keyword evidence="3" id="KW-0812">Transmembrane</keyword>
<dbReference type="GO" id="GO:0016020">
    <property type="term" value="C:membrane"/>
    <property type="evidence" value="ECO:0007669"/>
    <property type="project" value="UniProtKB-UniRule"/>
</dbReference>
<dbReference type="InterPro" id="IPR017733">
    <property type="entry name" value="OmpA-like_dom_proteobacteria"/>
</dbReference>
<keyword evidence="6" id="KW-1185">Reference proteome</keyword>
<evidence type="ECO:0000256" key="2">
    <source>
        <dbReference type="SAM" id="MobiDB-lite"/>
    </source>
</evidence>
<keyword evidence="1 3" id="KW-0472">Membrane</keyword>
<reference evidence="5 6" key="1">
    <citation type="submission" date="2020-02" db="EMBL/GenBank/DDBJ databases">
        <title>Genome sequence of the type strain CGMCC 1.15528 of Mesorhizobium zhangyense.</title>
        <authorList>
            <person name="Gao J."/>
            <person name="Sun J."/>
        </authorList>
    </citation>
    <scope>NUCLEOTIDE SEQUENCE [LARGE SCALE GENOMIC DNA]</scope>
    <source>
        <strain evidence="5 6">CGMCC 1.15528</strain>
    </source>
</reference>
<feature type="transmembrane region" description="Helical" evidence="3">
    <location>
        <begin position="275"/>
        <end position="297"/>
    </location>
</feature>
<dbReference type="NCBIfam" id="TIGR03350">
    <property type="entry name" value="type_VI_ompA"/>
    <property type="match status" value="1"/>
</dbReference>
<accession>A0A7C9VFM9</accession>
<dbReference type="NCBIfam" id="TIGR03349">
    <property type="entry name" value="IV_VI_DotU"/>
    <property type="match status" value="1"/>
</dbReference>
<dbReference type="CDD" id="cd07185">
    <property type="entry name" value="OmpA_C-like"/>
    <property type="match status" value="1"/>
</dbReference>
<evidence type="ECO:0000313" key="6">
    <source>
        <dbReference type="Proteomes" id="UP000481252"/>
    </source>
</evidence>
<sequence>MSGKNDPFGREGKTVIAPSPGAASRRDFRESVPPAPGLQASARPPVTGTILSPAFPVANPETGARQPEQPSPRFALDTALNAANGVKFPSSNPLISAAAPLLILLGRLRLHSTEIQVAPLTNQLSRLVTEFEHKATDAGVAQDEASVAKYVLCGTADEIVQNLPGVDRDAWTLHSLLVKFFQVRSASVGFFEELDKALAAPEQRYDLLELMHACLLLGFQGQYRGTPGGNALLQRVTGNLHQRMRQIKPLPDDEISPRWRGMALRRAGVGLRVPLWAIASFAGAILVGAFFLLRFLIGNEANALETRLAGLSPTAAIKIDRVEPVAYTPPPPQESTQLQRVRTALADEIAAGTMTVEPSGDQIVVSVSNAVLFASGKVDARKEFEPVGKKIAEALDKEPGPISVIGHTDNVKPKVSSRYKSNHDLSLARAASVQAVLAKSLSDAARLKVDGKGDLEPIADNGTQEGRATNRRVEIMIPKEETLQ</sequence>
<dbReference type="EMBL" id="JAAKZG010000009">
    <property type="protein sequence ID" value="NGN43431.1"/>
    <property type="molecule type" value="Genomic_DNA"/>
</dbReference>
<protein>
    <submittedName>
        <fullName evidence="5">Type VI secretion system protein TssL</fullName>
    </submittedName>
</protein>
<dbReference type="Gene3D" id="3.30.1330.60">
    <property type="entry name" value="OmpA-like domain"/>
    <property type="match status" value="1"/>
</dbReference>
<evidence type="ECO:0000256" key="3">
    <source>
        <dbReference type="SAM" id="Phobius"/>
    </source>
</evidence>
<dbReference type="Gene3D" id="1.25.40.590">
    <property type="entry name" value="Type IV / VI secretion system, DotU"/>
    <property type="match status" value="1"/>
</dbReference>
<dbReference type="InterPro" id="IPR036737">
    <property type="entry name" value="OmpA-like_sf"/>
</dbReference>
<dbReference type="InterPro" id="IPR017732">
    <property type="entry name" value="T4/T6SS_DotU"/>
</dbReference>
<dbReference type="Proteomes" id="UP000481252">
    <property type="component" value="Unassembled WGS sequence"/>
</dbReference>
<keyword evidence="3" id="KW-1133">Transmembrane helix</keyword>
<evidence type="ECO:0000256" key="1">
    <source>
        <dbReference type="PROSITE-ProRule" id="PRU00473"/>
    </source>
</evidence>
<feature type="domain" description="OmpA-like" evidence="4">
    <location>
        <begin position="360"/>
        <end position="481"/>
    </location>
</feature>
<dbReference type="SUPFAM" id="SSF103088">
    <property type="entry name" value="OmpA-like"/>
    <property type="match status" value="1"/>
</dbReference>
<dbReference type="Pfam" id="PF09850">
    <property type="entry name" value="DotU"/>
    <property type="match status" value="1"/>
</dbReference>
<dbReference type="PROSITE" id="PS51123">
    <property type="entry name" value="OMPA_2"/>
    <property type="match status" value="1"/>
</dbReference>
<dbReference type="InterPro" id="IPR006665">
    <property type="entry name" value="OmpA-like"/>
</dbReference>
<dbReference type="InterPro" id="IPR050330">
    <property type="entry name" value="Bact_OuterMem_StrucFunc"/>
</dbReference>
<dbReference type="InterPro" id="IPR038522">
    <property type="entry name" value="T4/T6SS_DotU_sf"/>
</dbReference>
<dbReference type="AlphaFoldDB" id="A0A7C9VFM9"/>
<feature type="region of interest" description="Disordered" evidence="2">
    <location>
        <begin position="1"/>
        <end position="70"/>
    </location>
</feature>
<comment type="caution">
    <text evidence="5">The sequence shown here is derived from an EMBL/GenBank/DDBJ whole genome shotgun (WGS) entry which is preliminary data.</text>
</comment>